<keyword evidence="4" id="KW-1185">Reference proteome</keyword>
<dbReference type="Proteomes" id="UP000275408">
    <property type="component" value="Unassembled WGS sequence"/>
</dbReference>
<gene>
    <name evidence="3" type="ORF">pdam_00010638</name>
</gene>
<dbReference type="AlphaFoldDB" id="A0A3M6U2N1"/>
<protein>
    <submittedName>
        <fullName evidence="3">Uncharacterized protein</fullName>
    </submittedName>
</protein>
<feature type="compositionally biased region" description="Polar residues" evidence="2">
    <location>
        <begin position="23"/>
        <end position="35"/>
    </location>
</feature>
<proteinExistence type="predicted"/>
<evidence type="ECO:0000256" key="1">
    <source>
        <dbReference type="SAM" id="Coils"/>
    </source>
</evidence>
<accession>A0A3M6U2N1</accession>
<organism evidence="3 4">
    <name type="scientific">Pocillopora damicornis</name>
    <name type="common">Cauliflower coral</name>
    <name type="synonym">Millepora damicornis</name>
    <dbReference type="NCBI Taxonomy" id="46731"/>
    <lineage>
        <taxon>Eukaryota</taxon>
        <taxon>Metazoa</taxon>
        <taxon>Cnidaria</taxon>
        <taxon>Anthozoa</taxon>
        <taxon>Hexacorallia</taxon>
        <taxon>Scleractinia</taxon>
        <taxon>Astrocoeniina</taxon>
        <taxon>Pocilloporidae</taxon>
        <taxon>Pocillopora</taxon>
    </lineage>
</organism>
<feature type="region of interest" description="Disordered" evidence="2">
    <location>
        <begin position="1"/>
        <end position="112"/>
    </location>
</feature>
<feature type="coiled-coil region" evidence="1">
    <location>
        <begin position="151"/>
        <end position="182"/>
    </location>
</feature>
<reference evidence="3 4" key="1">
    <citation type="journal article" date="2018" name="Sci. Rep.">
        <title>Comparative analysis of the Pocillopora damicornis genome highlights role of immune system in coral evolution.</title>
        <authorList>
            <person name="Cunning R."/>
            <person name="Bay R.A."/>
            <person name="Gillette P."/>
            <person name="Baker A.C."/>
            <person name="Traylor-Knowles N."/>
        </authorList>
    </citation>
    <scope>NUCLEOTIDE SEQUENCE [LARGE SCALE GENOMIC DNA]</scope>
    <source>
        <strain evidence="3">RSMAS</strain>
        <tissue evidence="3">Whole animal</tissue>
    </source>
</reference>
<feature type="compositionally biased region" description="Basic and acidic residues" evidence="2">
    <location>
        <begin position="101"/>
        <end position="112"/>
    </location>
</feature>
<evidence type="ECO:0000313" key="4">
    <source>
        <dbReference type="Proteomes" id="UP000275408"/>
    </source>
</evidence>
<feature type="compositionally biased region" description="Basic and acidic residues" evidence="2">
    <location>
        <begin position="36"/>
        <end position="54"/>
    </location>
</feature>
<dbReference type="OrthoDB" id="6155282at2759"/>
<dbReference type="EMBL" id="RCHS01002347">
    <property type="protein sequence ID" value="RMX47877.1"/>
    <property type="molecule type" value="Genomic_DNA"/>
</dbReference>
<evidence type="ECO:0000256" key="2">
    <source>
        <dbReference type="SAM" id="MobiDB-lite"/>
    </source>
</evidence>
<evidence type="ECO:0000313" key="3">
    <source>
        <dbReference type="EMBL" id="RMX47877.1"/>
    </source>
</evidence>
<feature type="compositionally biased region" description="Polar residues" evidence="2">
    <location>
        <begin position="72"/>
        <end position="88"/>
    </location>
</feature>
<comment type="caution">
    <text evidence="3">The sequence shown here is derived from an EMBL/GenBank/DDBJ whole genome shotgun (WGS) entry which is preliminary data.</text>
</comment>
<keyword evidence="1" id="KW-0175">Coiled coil</keyword>
<sequence length="188" mass="21433">MALKQLPMNSGSKDDFQLFGENMNFTTSNDSSNPPDSRKRAAQHDKGVPRHEESFVQPEPPKKQKVILPTHVAQNQDQSRMSNTSDDIASQVKHGGPFLHLDSKDSSSSDGKSKLEAVLRELGQEMRMVHLKWAQPFAEGESFERYCPVKLDELLKEALRLEQHLKNQKERLKERLTLITRTLQMPTV</sequence>
<name>A0A3M6U2N1_POCDA</name>